<dbReference type="STRING" id="1126212.K2RTV8"/>
<evidence type="ECO:0000313" key="3">
    <source>
        <dbReference type="Proteomes" id="UP000007129"/>
    </source>
</evidence>
<feature type="transmembrane region" description="Helical" evidence="1">
    <location>
        <begin position="92"/>
        <end position="110"/>
    </location>
</feature>
<keyword evidence="1" id="KW-0812">Transmembrane</keyword>
<dbReference type="GO" id="GO:0016020">
    <property type="term" value="C:membrane"/>
    <property type="evidence" value="ECO:0007669"/>
    <property type="project" value="InterPro"/>
</dbReference>
<proteinExistence type="predicted"/>
<dbReference type="AlphaFoldDB" id="K2RTV8"/>
<dbReference type="OrthoDB" id="10262235at2759"/>
<organism evidence="2 3">
    <name type="scientific">Macrophomina phaseolina (strain MS6)</name>
    <name type="common">Charcoal rot fungus</name>
    <dbReference type="NCBI Taxonomy" id="1126212"/>
    <lineage>
        <taxon>Eukaryota</taxon>
        <taxon>Fungi</taxon>
        <taxon>Dikarya</taxon>
        <taxon>Ascomycota</taxon>
        <taxon>Pezizomycotina</taxon>
        <taxon>Dothideomycetes</taxon>
        <taxon>Dothideomycetes incertae sedis</taxon>
        <taxon>Botryosphaeriales</taxon>
        <taxon>Botryosphaeriaceae</taxon>
        <taxon>Macrophomina</taxon>
    </lineage>
</organism>
<dbReference type="HOGENOM" id="CLU_1185199_0_0_1"/>
<dbReference type="GO" id="GO:0016126">
    <property type="term" value="P:sterol biosynthetic process"/>
    <property type="evidence" value="ECO:0007669"/>
    <property type="project" value="InterPro"/>
</dbReference>
<name>K2RTV8_MACPH</name>
<reference evidence="2 3" key="1">
    <citation type="journal article" date="2012" name="BMC Genomics">
        <title>Tools to kill: Genome of one of the most destructive plant pathogenic fungi Macrophomina phaseolina.</title>
        <authorList>
            <person name="Islam M.S."/>
            <person name="Haque M.S."/>
            <person name="Islam M.M."/>
            <person name="Emdad E.M."/>
            <person name="Halim A."/>
            <person name="Hossen Q.M.M."/>
            <person name="Hossain M.Z."/>
            <person name="Ahmed B."/>
            <person name="Rahim S."/>
            <person name="Rahman M.S."/>
            <person name="Alam M.M."/>
            <person name="Hou S."/>
            <person name="Wan X."/>
            <person name="Saito J.A."/>
            <person name="Alam M."/>
        </authorList>
    </citation>
    <scope>NUCLEOTIDE SEQUENCE [LARGE SCALE GENOMIC DNA]</scope>
    <source>
        <strain evidence="2 3">MS6</strain>
    </source>
</reference>
<evidence type="ECO:0000256" key="1">
    <source>
        <dbReference type="SAM" id="Phobius"/>
    </source>
</evidence>
<dbReference type="eggNOG" id="KOG1435">
    <property type="taxonomic scope" value="Eukaryota"/>
</dbReference>
<protein>
    <submittedName>
        <fullName evidence="2">Ergosterol biosynthesis ERG4/ERG24</fullName>
    </submittedName>
</protein>
<sequence>MCAALPGESCSTVATGHRSPCAAQGAGSTTSGSDHPCPPPWLTSANRLRMNANLVCKDGITPSSKQWLLQELNMSSADREFPPALSDYRLRFSFGAAAITFGLPILLYFFTFSCNDVAGCPIPSLLDPRTFSWQKLAAESGWPEGGIRDLFSVDVTGVVLGYYLLSLVLDRALPAQEAYGTKLVHHSRPLKYRLNGSYDSRPQSCNWLPVLLGHTSRAPISSFGPTSLTITCKS</sequence>
<dbReference type="InterPro" id="IPR001171">
    <property type="entry name" value="ERG24_DHCR-like"/>
</dbReference>
<dbReference type="EMBL" id="AHHD01000215">
    <property type="protein sequence ID" value="EKG18218.1"/>
    <property type="molecule type" value="Genomic_DNA"/>
</dbReference>
<dbReference type="InParanoid" id="K2RTV8"/>
<comment type="caution">
    <text evidence="2">The sequence shown here is derived from an EMBL/GenBank/DDBJ whole genome shotgun (WGS) entry which is preliminary data.</text>
</comment>
<keyword evidence="1" id="KW-0472">Membrane</keyword>
<dbReference type="VEuPathDB" id="FungiDB:MPH_04608"/>
<dbReference type="GO" id="GO:0016628">
    <property type="term" value="F:oxidoreductase activity, acting on the CH-CH group of donors, NAD or NADP as acceptor"/>
    <property type="evidence" value="ECO:0007669"/>
    <property type="project" value="InterPro"/>
</dbReference>
<keyword evidence="1" id="KW-1133">Transmembrane helix</keyword>
<accession>K2RTV8</accession>
<dbReference type="Proteomes" id="UP000007129">
    <property type="component" value="Unassembled WGS sequence"/>
</dbReference>
<dbReference type="Pfam" id="PF01222">
    <property type="entry name" value="ERG4_ERG24"/>
    <property type="match status" value="1"/>
</dbReference>
<gene>
    <name evidence="2" type="ORF">MPH_04608</name>
</gene>
<evidence type="ECO:0000313" key="2">
    <source>
        <dbReference type="EMBL" id="EKG18218.1"/>
    </source>
</evidence>